<dbReference type="Pfam" id="PF03358">
    <property type="entry name" value="FMN_red"/>
    <property type="match status" value="1"/>
</dbReference>
<dbReference type="NCBIfam" id="NF002999">
    <property type="entry name" value="PRK03767.1"/>
    <property type="match status" value="1"/>
</dbReference>
<dbReference type="SUPFAM" id="SSF52218">
    <property type="entry name" value="Flavoproteins"/>
    <property type="match status" value="1"/>
</dbReference>
<evidence type="ECO:0000313" key="4">
    <source>
        <dbReference type="EMBL" id="KAF5324334.1"/>
    </source>
</evidence>
<dbReference type="OrthoDB" id="504689at2759"/>
<dbReference type="PROSITE" id="PS50902">
    <property type="entry name" value="FLAVODOXIN_LIKE"/>
    <property type="match status" value="1"/>
</dbReference>
<dbReference type="PANTHER" id="PTHR30546:SF23">
    <property type="entry name" value="FLAVOPROTEIN-LIKE PROTEIN YCP4-RELATED"/>
    <property type="match status" value="1"/>
</dbReference>
<organism evidence="4 5">
    <name type="scientific">Psilocybe cf. subviscida</name>
    <dbReference type="NCBI Taxonomy" id="2480587"/>
    <lineage>
        <taxon>Eukaryota</taxon>
        <taxon>Fungi</taxon>
        <taxon>Dikarya</taxon>
        <taxon>Basidiomycota</taxon>
        <taxon>Agaricomycotina</taxon>
        <taxon>Agaricomycetes</taxon>
        <taxon>Agaricomycetidae</taxon>
        <taxon>Agaricales</taxon>
        <taxon>Agaricineae</taxon>
        <taxon>Strophariaceae</taxon>
        <taxon>Psilocybe</taxon>
    </lineage>
</organism>
<dbReference type="GO" id="GO:0016020">
    <property type="term" value="C:membrane"/>
    <property type="evidence" value="ECO:0007669"/>
    <property type="project" value="TreeGrafter"/>
</dbReference>
<dbReference type="InterPro" id="IPR029039">
    <property type="entry name" value="Flavoprotein-like_sf"/>
</dbReference>
<evidence type="ECO:0000256" key="2">
    <source>
        <dbReference type="SAM" id="MobiDB-lite"/>
    </source>
</evidence>
<dbReference type="PANTHER" id="PTHR30546">
    <property type="entry name" value="FLAVODOXIN-RELATED PROTEIN WRBA-RELATED"/>
    <property type="match status" value="1"/>
</dbReference>
<feature type="domain" description="Flavodoxin-like" evidence="3">
    <location>
        <begin position="72"/>
        <end position="260"/>
    </location>
</feature>
<keyword evidence="5" id="KW-1185">Reference proteome</keyword>
<proteinExistence type="inferred from homology"/>
<protein>
    <recommendedName>
        <fullName evidence="3">Flavodoxin-like domain-containing protein</fullName>
    </recommendedName>
</protein>
<feature type="region of interest" description="Disordered" evidence="2">
    <location>
        <begin position="1"/>
        <end position="62"/>
    </location>
</feature>
<dbReference type="Proteomes" id="UP000567179">
    <property type="component" value="Unassembled WGS sequence"/>
</dbReference>
<comment type="similarity">
    <text evidence="1">Belongs to the WrbA family.</text>
</comment>
<dbReference type="AlphaFoldDB" id="A0A8H5BJ21"/>
<evidence type="ECO:0000256" key="1">
    <source>
        <dbReference type="ARBA" id="ARBA00006961"/>
    </source>
</evidence>
<evidence type="ECO:0000259" key="3">
    <source>
        <dbReference type="PROSITE" id="PS50902"/>
    </source>
</evidence>
<gene>
    <name evidence="4" type="ORF">D9619_011310</name>
</gene>
<dbReference type="InterPro" id="IPR008254">
    <property type="entry name" value="Flavodoxin/NO_synth"/>
</dbReference>
<comment type="caution">
    <text evidence="4">The sequence shown here is derived from an EMBL/GenBank/DDBJ whole genome shotgun (WGS) entry which is preliminary data.</text>
</comment>
<reference evidence="4 5" key="1">
    <citation type="journal article" date="2020" name="ISME J.">
        <title>Uncovering the hidden diversity of litter-decomposition mechanisms in mushroom-forming fungi.</title>
        <authorList>
            <person name="Floudas D."/>
            <person name="Bentzer J."/>
            <person name="Ahren D."/>
            <person name="Johansson T."/>
            <person name="Persson P."/>
            <person name="Tunlid A."/>
        </authorList>
    </citation>
    <scope>NUCLEOTIDE SEQUENCE [LARGE SCALE GENOMIC DNA]</scope>
    <source>
        <strain evidence="4 5">CBS 101986</strain>
    </source>
</reference>
<dbReference type="GO" id="GO:0003955">
    <property type="term" value="F:NAD(P)H dehydrogenase (quinone) activity"/>
    <property type="evidence" value="ECO:0007669"/>
    <property type="project" value="InterPro"/>
</dbReference>
<sequence length="269" mass="28544">MCFPSKKQKNNFADGPEKAAKPASGTADIKDKPTTSASVQPQPPSASAPPPVSDAPTLPTIAPVSEMSSPKVAIVIYTMYGHIAKLAEAEKAGIEKAGGTAVIYQVEETLPQEVLTKMYAPAKPDYPIMTPDLLTTFDAFLFGVPTRFGSMPAQWKTFWDSTGQKWASGAYSGKYGGFFVSTAGIGGGQETTILTSLTNLTHHGIIYVPFGYAHAFAQLSNIEEVHGGSPWGAGTYSSSNGSRQPTPLELEVATNQGTAFWNTVSKVKF</sequence>
<accession>A0A8H5BJ21</accession>
<evidence type="ECO:0000313" key="5">
    <source>
        <dbReference type="Proteomes" id="UP000567179"/>
    </source>
</evidence>
<dbReference type="InterPro" id="IPR005025">
    <property type="entry name" value="FMN_Rdtase-like_dom"/>
</dbReference>
<dbReference type="GO" id="GO:0010181">
    <property type="term" value="F:FMN binding"/>
    <property type="evidence" value="ECO:0007669"/>
    <property type="project" value="InterPro"/>
</dbReference>
<dbReference type="Gene3D" id="3.40.50.360">
    <property type="match status" value="1"/>
</dbReference>
<dbReference type="InterPro" id="IPR010089">
    <property type="entry name" value="Flavoprotein_WrbA-like"/>
</dbReference>
<dbReference type="FunFam" id="3.40.50.360:FF:000001">
    <property type="entry name" value="NAD(P)H dehydrogenase (Quinone) FQR1-like"/>
    <property type="match status" value="1"/>
</dbReference>
<name>A0A8H5BJ21_9AGAR</name>
<dbReference type="NCBIfam" id="TIGR01755">
    <property type="entry name" value="flav_wrbA"/>
    <property type="match status" value="1"/>
</dbReference>
<dbReference type="EMBL" id="JAACJJ010000016">
    <property type="protein sequence ID" value="KAF5324334.1"/>
    <property type="molecule type" value="Genomic_DNA"/>
</dbReference>
<feature type="compositionally biased region" description="Pro residues" evidence="2">
    <location>
        <begin position="41"/>
        <end position="53"/>
    </location>
</feature>